<organism evidence="9 10">
    <name type="scientific">Brevibacterium samyangense</name>
    <dbReference type="NCBI Taxonomy" id="366888"/>
    <lineage>
        <taxon>Bacteria</taxon>
        <taxon>Bacillati</taxon>
        <taxon>Actinomycetota</taxon>
        <taxon>Actinomycetes</taxon>
        <taxon>Micrococcales</taxon>
        <taxon>Brevibacteriaceae</taxon>
        <taxon>Brevibacterium</taxon>
    </lineage>
</organism>
<dbReference type="SMART" id="SM00448">
    <property type="entry name" value="REC"/>
    <property type="match status" value="1"/>
</dbReference>
<evidence type="ECO:0000259" key="8">
    <source>
        <dbReference type="PROSITE" id="PS50110"/>
    </source>
</evidence>
<dbReference type="InterPro" id="IPR039420">
    <property type="entry name" value="WalR-like"/>
</dbReference>
<dbReference type="EMBL" id="BAAANO010000035">
    <property type="protein sequence ID" value="GAA2014806.1"/>
    <property type="molecule type" value="Genomic_DNA"/>
</dbReference>
<dbReference type="InterPro" id="IPR036388">
    <property type="entry name" value="WH-like_DNA-bd_sf"/>
</dbReference>
<evidence type="ECO:0000256" key="4">
    <source>
        <dbReference type="ARBA" id="ARBA00023163"/>
    </source>
</evidence>
<evidence type="ECO:0000256" key="6">
    <source>
        <dbReference type="SAM" id="MobiDB-lite"/>
    </source>
</evidence>
<keyword evidence="4" id="KW-0804">Transcription</keyword>
<dbReference type="PROSITE" id="PS50110">
    <property type="entry name" value="RESPONSE_REGULATORY"/>
    <property type="match status" value="1"/>
</dbReference>
<feature type="modified residue" description="4-aspartylphosphate" evidence="5">
    <location>
        <position position="55"/>
    </location>
</feature>
<gene>
    <name evidence="9" type="ORF">GCM10009755_28170</name>
</gene>
<reference evidence="9 10" key="1">
    <citation type="journal article" date="2019" name="Int. J. Syst. Evol. Microbiol.">
        <title>The Global Catalogue of Microorganisms (GCM) 10K type strain sequencing project: providing services to taxonomists for standard genome sequencing and annotation.</title>
        <authorList>
            <consortium name="The Broad Institute Genomics Platform"/>
            <consortium name="The Broad Institute Genome Sequencing Center for Infectious Disease"/>
            <person name="Wu L."/>
            <person name="Ma J."/>
        </authorList>
    </citation>
    <scope>NUCLEOTIDE SEQUENCE [LARGE SCALE GENOMIC DNA]</scope>
    <source>
        <strain evidence="9 10">JCM 14546</strain>
    </source>
</reference>
<evidence type="ECO:0000313" key="9">
    <source>
        <dbReference type="EMBL" id="GAA2014806.1"/>
    </source>
</evidence>
<protein>
    <submittedName>
        <fullName evidence="9">Response regulator transcription factor</fullName>
    </submittedName>
</protein>
<feature type="region of interest" description="Disordered" evidence="6">
    <location>
        <begin position="144"/>
        <end position="181"/>
    </location>
</feature>
<evidence type="ECO:0000256" key="2">
    <source>
        <dbReference type="ARBA" id="ARBA00023015"/>
    </source>
</evidence>
<dbReference type="Gene3D" id="1.10.10.10">
    <property type="entry name" value="Winged helix-like DNA-binding domain superfamily/Winged helix DNA-binding domain"/>
    <property type="match status" value="1"/>
</dbReference>
<dbReference type="InterPro" id="IPR000792">
    <property type="entry name" value="Tscrpt_reg_LuxR_C"/>
</dbReference>
<dbReference type="CDD" id="cd17535">
    <property type="entry name" value="REC_NarL-like"/>
    <property type="match status" value="1"/>
</dbReference>
<accession>A0ABN2TPE9</accession>
<proteinExistence type="predicted"/>
<keyword evidence="10" id="KW-1185">Reference proteome</keyword>
<evidence type="ECO:0000256" key="5">
    <source>
        <dbReference type="PROSITE-ProRule" id="PRU00169"/>
    </source>
</evidence>
<dbReference type="RefSeq" id="WP_344310744.1">
    <property type="nucleotide sequence ID" value="NZ_BAAANO010000035.1"/>
</dbReference>
<dbReference type="Pfam" id="PF00072">
    <property type="entry name" value="Response_reg"/>
    <property type="match status" value="1"/>
</dbReference>
<feature type="compositionally biased region" description="Low complexity" evidence="6">
    <location>
        <begin position="152"/>
        <end position="180"/>
    </location>
</feature>
<sequence length="270" mass="28366">MRIALAEDSAILRDGLIALLERRGHEVVVHAGDGAELVTAVNALAEDLPDIVIADVRMPPSHTDEGLRAVLDLRTRFPGLPVMLFSQWVETRFAAELLATDARGVGYLLKDRVADVSDFLDALTRVAGGQTALDPEVVGQLLGSGNPLAAPAESGTAGRTASGAGAPGSGTTAPPGTAGERTAEARDASAMRSDQANAGLARLTPREREVLELMAQGRSNSAIAEALFVSYGAVEKNVAQIFQKLELPPDSADHRRVRAVLTHLGLRVDD</sequence>
<dbReference type="Gene3D" id="3.40.50.2300">
    <property type="match status" value="1"/>
</dbReference>
<feature type="domain" description="HTH luxR-type" evidence="7">
    <location>
        <begin position="196"/>
        <end position="267"/>
    </location>
</feature>
<dbReference type="PANTHER" id="PTHR43214:SF24">
    <property type="entry name" value="TRANSCRIPTIONAL REGULATORY PROTEIN NARL-RELATED"/>
    <property type="match status" value="1"/>
</dbReference>
<comment type="caution">
    <text evidence="9">The sequence shown here is derived from an EMBL/GenBank/DDBJ whole genome shotgun (WGS) entry which is preliminary data.</text>
</comment>
<dbReference type="PRINTS" id="PR00038">
    <property type="entry name" value="HTHLUXR"/>
</dbReference>
<dbReference type="Pfam" id="PF00196">
    <property type="entry name" value="GerE"/>
    <property type="match status" value="1"/>
</dbReference>
<feature type="domain" description="Response regulatory" evidence="8">
    <location>
        <begin position="2"/>
        <end position="125"/>
    </location>
</feature>
<dbReference type="InterPro" id="IPR016032">
    <property type="entry name" value="Sig_transdc_resp-reg_C-effctor"/>
</dbReference>
<dbReference type="PROSITE" id="PS50043">
    <property type="entry name" value="HTH_LUXR_2"/>
    <property type="match status" value="1"/>
</dbReference>
<dbReference type="PANTHER" id="PTHR43214">
    <property type="entry name" value="TWO-COMPONENT RESPONSE REGULATOR"/>
    <property type="match status" value="1"/>
</dbReference>
<keyword evidence="1 5" id="KW-0597">Phosphoprotein</keyword>
<dbReference type="SUPFAM" id="SSF46894">
    <property type="entry name" value="C-terminal effector domain of the bipartite response regulators"/>
    <property type="match status" value="1"/>
</dbReference>
<evidence type="ECO:0000313" key="10">
    <source>
        <dbReference type="Proteomes" id="UP001500755"/>
    </source>
</evidence>
<dbReference type="InterPro" id="IPR001789">
    <property type="entry name" value="Sig_transdc_resp-reg_receiver"/>
</dbReference>
<keyword evidence="2" id="KW-0805">Transcription regulation</keyword>
<dbReference type="InterPro" id="IPR011006">
    <property type="entry name" value="CheY-like_superfamily"/>
</dbReference>
<evidence type="ECO:0000256" key="3">
    <source>
        <dbReference type="ARBA" id="ARBA00023125"/>
    </source>
</evidence>
<dbReference type="SUPFAM" id="SSF52172">
    <property type="entry name" value="CheY-like"/>
    <property type="match status" value="1"/>
</dbReference>
<dbReference type="Proteomes" id="UP001500755">
    <property type="component" value="Unassembled WGS sequence"/>
</dbReference>
<evidence type="ECO:0000259" key="7">
    <source>
        <dbReference type="PROSITE" id="PS50043"/>
    </source>
</evidence>
<evidence type="ECO:0000256" key="1">
    <source>
        <dbReference type="ARBA" id="ARBA00022553"/>
    </source>
</evidence>
<name>A0ABN2TPE9_9MICO</name>
<dbReference type="CDD" id="cd06170">
    <property type="entry name" value="LuxR_C_like"/>
    <property type="match status" value="1"/>
</dbReference>
<dbReference type="InterPro" id="IPR058245">
    <property type="entry name" value="NreC/VraR/RcsB-like_REC"/>
</dbReference>
<keyword evidence="3" id="KW-0238">DNA-binding</keyword>
<dbReference type="SMART" id="SM00421">
    <property type="entry name" value="HTH_LUXR"/>
    <property type="match status" value="1"/>
</dbReference>